<comment type="subcellular location">
    <subcellularLocation>
        <location evidence="1">Cell membrane</location>
        <topology evidence="1">Multi-pass membrane protein</topology>
    </subcellularLocation>
    <subcellularLocation>
        <location evidence="7">Membrane</location>
        <topology evidence="7">Multi-pass membrane protein</topology>
    </subcellularLocation>
</comment>
<evidence type="ECO:0000313" key="10">
    <source>
        <dbReference type="EMBL" id="RXI44751.1"/>
    </source>
</evidence>
<evidence type="ECO:0000313" key="11">
    <source>
        <dbReference type="Proteomes" id="UP000290921"/>
    </source>
</evidence>
<feature type="transmembrane region" description="Helical" evidence="8">
    <location>
        <begin position="77"/>
        <end position="98"/>
    </location>
</feature>
<evidence type="ECO:0000256" key="8">
    <source>
        <dbReference type="SAM" id="Phobius"/>
    </source>
</evidence>
<dbReference type="PANTHER" id="PTHR42682">
    <property type="entry name" value="HYDROGENASE-4 COMPONENT F"/>
    <property type="match status" value="1"/>
</dbReference>
<gene>
    <name evidence="10" type="ORF">DP130_13000</name>
</gene>
<feature type="transmembrane region" description="Helical" evidence="8">
    <location>
        <begin position="110"/>
        <end position="127"/>
    </location>
</feature>
<dbReference type="GO" id="GO:0016491">
    <property type="term" value="F:oxidoreductase activity"/>
    <property type="evidence" value="ECO:0007669"/>
    <property type="project" value="UniProtKB-KW"/>
</dbReference>
<evidence type="ECO:0000256" key="4">
    <source>
        <dbReference type="ARBA" id="ARBA00022989"/>
    </source>
</evidence>
<feature type="transmembrane region" description="Helical" evidence="8">
    <location>
        <begin position="634"/>
        <end position="653"/>
    </location>
</feature>
<evidence type="ECO:0000256" key="5">
    <source>
        <dbReference type="ARBA" id="ARBA00023002"/>
    </source>
</evidence>
<feature type="transmembrane region" description="Helical" evidence="8">
    <location>
        <begin position="37"/>
        <end position="55"/>
    </location>
</feature>
<dbReference type="InterPro" id="IPR052175">
    <property type="entry name" value="ComplexI-like_HydComp"/>
</dbReference>
<evidence type="ECO:0000256" key="1">
    <source>
        <dbReference type="ARBA" id="ARBA00004651"/>
    </source>
</evidence>
<dbReference type="Proteomes" id="UP000290921">
    <property type="component" value="Unassembled WGS sequence"/>
</dbReference>
<organism evidence="10 11">
    <name type="scientific">Clostridium tetani</name>
    <dbReference type="NCBI Taxonomy" id="1513"/>
    <lineage>
        <taxon>Bacteria</taxon>
        <taxon>Bacillati</taxon>
        <taxon>Bacillota</taxon>
        <taxon>Clostridia</taxon>
        <taxon>Eubacteriales</taxon>
        <taxon>Clostridiaceae</taxon>
        <taxon>Clostridium</taxon>
    </lineage>
</organism>
<evidence type="ECO:0000256" key="2">
    <source>
        <dbReference type="ARBA" id="ARBA00022475"/>
    </source>
</evidence>
<evidence type="ECO:0000256" key="7">
    <source>
        <dbReference type="RuleBase" id="RU000320"/>
    </source>
</evidence>
<dbReference type="PRINTS" id="PR01434">
    <property type="entry name" value="NADHDHGNASE5"/>
</dbReference>
<dbReference type="GO" id="GO:0005886">
    <property type="term" value="C:plasma membrane"/>
    <property type="evidence" value="ECO:0007669"/>
    <property type="project" value="UniProtKB-SubCell"/>
</dbReference>
<keyword evidence="4 8" id="KW-1133">Transmembrane helix</keyword>
<reference evidence="10 11" key="1">
    <citation type="submission" date="2018-06" db="EMBL/GenBank/DDBJ databases">
        <title>Genome conservation of Clostridium tetani.</title>
        <authorList>
            <person name="Bruggemann H."/>
            <person name="Popoff M.R."/>
        </authorList>
    </citation>
    <scope>NUCLEOTIDE SEQUENCE [LARGE SCALE GENOMIC DNA]</scope>
    <source>
        <strain evidence="10 11">2017.061</strain>
    </source>
</reference>
<feature type="transmembrane region" description="Helical" evidence="8">
    <location>
        <begin position="414"/>
        <end position="438"/>
    </location>
</feature>
<keyword evidence="3 7" id="KW-0812">Transmembrane</keyword>
<proteinExistence type="predicted"/>
<dbReference type="AlphaFoldDB" id="A0A4Q0V8T2"/>
<accession>A0A4Q0V8T2</accession>
<feature type="domain" description="NADH:quinone oxidoreductase/Mrp antiporter transmembrane" evidence="9">
    <location>
        <begin position="127"/>
        <end position="406"/>
    </location>
</feature>
<evidence type="ECO:0000256" key="6">
    <source>
        <dbReference type="ARBA" id="ARBA00023136"/>
    </source>
</evidence>
<protein>
    <recommendedName>
        <fullName evidence="9">NADH:quinone oxidoreductase/Mrp antiporter transmembrane domain-containing protein</fullName>
    </recommendedName>
</protein>
<feature type="transmembrane region" description="Helical" evidence="8">
    <location>
        <begin position="162"/>
        <end position="182"/>
    </location>
</feature>
<keyword evidence="5" id="KW-0560">Oxidoreductase</keyword>
<feature type="transmembrane region" description="Helical" evidence="8">
    <location>
        <begin position="297"/>
        <end position="318"/>
    </location>
</feature>
<dbReference type="PANTHER" id="PTHR42682:SF4">
    <property type="entry name" value="NADH-UBIQUINONE_PLASTOQUINONE"/>
    <property type="match status" value="1"/>
</dbReference>
<keyword evidence="6 8" id="KW-0472">Membrane</keyword>
<feature type="transmembrane region" description="Helical" evidence="8">
    <location>
        <begin position="269"/>
        <end position="290"/>
    </location>
</feature>
<dbReference type="EMBL" id="QMAP01000016">
    <property type="protein sequence ID" value="RXI44751.1"/>
    <property type="molecule type" value="Genomic_DNA"/>
</dbReference>
<dbReference type="Pfam" id="PF00361">
    <property type="entry name" value="Proton_antipo_M"/>
    <property type="match status" value="1"/>
</dbReference>
<dbReference type="RefSeq" id="WP_129030972.1">
    <property type="nucleotide sequence ID" value="NZ_QMAP01000016.1"/>
</dbReference>
<evidence type="ECO:0000259" key="9">
    <source>
        <dbReference type="Pfam" id="PF00361"/>
    </source>
</evidence>
<evidence type="ECO:0000256" key="3">
    <source>
        <dbReference type="ARBA" id="ARBA00022692"/>
    </source>
</evidence>
<feature type="transmembrane region" description="Helical" evidence="8">
    <location>
        <begin position="202"/>
        <end position="228"/>
    </location>
</feature>
<feature type="transmembrane region" description="Helical" evidence="8">
    <location>
        <begin position="375"/>
        <end position="394"/>
    </location>
</feature>
<sequence length="654" mass="74879">MNLNYIFYIILIVPLIASLVGFIIGKYNEKIRDRFNIAVTFIVFLAITYIFPHIYNESIELFIEDIMGTGLSLKIDMFRYIFIWLTALIWFLVTIYSVQYLNSYKNRNRYYLFFMLTYWSTLGIFISENFLNLFTFFEIMSLTSYPLIIHDEDEYSHEAGETYIIMAVTGGLVLLMGLFLLFDYTQTLEISLLKNSLVNLGNIKYAIVFLIIFGFGIKAGMFPLHIWLPKAHPAAPAPASAVLSGVLLKTGIFGIMITSQIITPEDKNISLIILVLGFMTMFIGGFLAMFQRNIKRILAYSSMSQMGYILVGIGLMGILEEHKYVAFYGTTYHIINHMIFKVLLFMIAGVIYMYLHELSINHIGGFGRNKKLLKILFFIAICGITAMPGFNGFISKNILHHALLESKILYKNFWVSFGDIIFILSSGFTVAYLLKIFIGLFIEEGAGSQYKGKIKISKITFFPMIVLTFMTIFLGIKGDLVMKILYKSGEVFNIQAHAIGNFYGLGNIKSSIISVVIGTLIYKLFIRKILRKGEGNNWWYENIALNWFSLEKNIYVPLLKTLLHYSSLILRVFDEGLLNLIYGINHLLRKLGEKPIDFISIYKRQLGKEDVNAQKSLKSLNESFIKTGNMMNSITYSIYVFAMVLIILLMILIF</sequence>
<keyword evidence="2" id="KW-1003">Cell membrane</keyword>
<dbReference type="InterPro" id="IPR001750">
    <property type="entry name" value="ND/Mrp_TM"/>
</dbReference>
<name>A0A4Q0V8T2_CLOTA</name>
<feature type="transmembrane region" description="Helical" evidence="8">
    <location>
        <begin position="6"/>
        <end position="25"/>
    </location>
</feature>
<feature type="transmembrane region" description="Helical" evidence="8">
    <location>
        <begin position="508"/>
        <end position="526"/>
    </location>
</feature>
<comment type="caution">
    <text evidence="10">The sequence shown here is derived from an EMBL/GenBank/DDBJ whole genome shotgun (WGS) entry which is preliminary data.</text>
</comment>
<feature type="transmembrane region" description="Helical" evidence="8">
    <location>
        <begin position="459"/>
        <end position="476"/>
    </location>
</feature>
<feature type="transmembrane region" description="Helical" evidence="8">
    <location>
        <begin position="338"/>
        <end position="355"/>
    </location>
</feature>